<dbReference type="Pfam" id="PF14223">
    <property type="entry name" value="Retrotran_gag_2"/>
    <property type="match status" value="1"/>
</dbReference>
<evidence type="ECO:0000313" key="2">
    <source>
        <dbReference type="Proteomes" id="UP001419268"/>
    </source>
</evidence>
<dbReference type="PANTHER" id="PTHR47481:SF31">
    <property type="entry name" value="OS01G0873500 PROTEIN"/>
    <property type="match status" value="1"/>
</dbReference>
<keyword evidence="2" id="KW-1185">Reference proteome</keyword>
<accession>A0AAP0PV03</accession>
<name>A0AAP0PV03_9MAGN</name>
<comment type="caution">
    <text evidence="1">The sequence shown here is derived from an EMBL/GenBank/DDBJ whole genome shotgun (WGS) entry which is preliminary data.</text>
</comment>
<gene>
    <name evidence="1" type="ORF">Scep_003992</name>
</gene>
<dbReference type="AlphaFoldDB" id="A0AAP0PV03"/>
<organism evidence="1 2">
    <name type="scientific">Stephania cephalantha</name>
    <dbReference type="NCBI Taxonomy" id="152367"/>
    <lineage>
        <taxon>Eukaryota</taxon>
        <taxon>Viridiplantae</taxon>
        <taxon>Streptophyta</taxon>
        <taxon>Embryophyta</taxon>
        <taxon>Tracheophyta</taxon>
        <taxon>Spermatophyta</taxon>
        <taxon>Magnoliopsida</taxon>
        <taxon>Ranunculales</taxon>
        <taxon>Menispermaceae</taxon>
        <taxon>Menispermoideae</taxon>
        <taxon>Cissampelideae</taxon>
        <taxon>Stephania</taxon>
    </lineage>
</organism>
<evidence type="ECO:0008006" key="3">
    <source>
        <dbReference type="Google" id="ProtNLM"/>
    </source>
</evidence>
<evidence type="ECO:0000313" key="1">
    <source>
        <dbReference type="EMBL" id="KAK9157418.1"/>
    </source>
</evidence>
<protein>
    <recommendedName>
        <fullName evidence="3">Retrotransposon Copia-like N-terminal domain-containing protein</fullName>
    </recommendedName>
</protein>
<dbReference type="EMBL" id="JBBNAG010000002">
    <property type="protein sequence ID" value="KAK9157418.1"/>
    <property type="molecule type" value="Genomic_DNA"/>
</dbReference>
<sequence length="311" mass="33314">MEGDPPLNQAQRNPLTMSGSLSVDAVNVGNARNVGSSDIGASRPAVEAVFGSGDAMAGADAAMMMTSRGAGLSTGITPFGHPLSQSMYVKLDKTNYLLWKTLLMPAIKGYNLDGILLGEIPYPPKSDQETGAFNPSYQNWYSKDQLLLYIILNSLTPSVTSQILRVANSSAHEVWKAIANLCGAQNKSRIQVCRNAILTARKGNKTMSQYLQTLKENDDSLASAGAPMPESDLIVSALTGLDIEYTKYSADLQERTSLTWPEMYASLLGFEARLQQVDSVTVNLGKMSVTPVANAAFVRPTTGSHKIGDTG</sequence>
<reference evidence="1 2" key="1">
    <citation type="submission" date="2024-01" db="EMBL/GenBank/DDBJ databases">
        <title>Genome assemblies of Stephania.</title>
        <authorList>
            <person name="Yang L."/>
        </authorList>
    </citation>
    <scope>NUCLEOTIDE SEQUENCE [LARGE SCALE GENOMIC DNA]</scope>
    <source>
        <strain evidence="1">JXDWG</strain>
        <tissue evidence="1">Leaf</tissue>
    </source>
</reference>
<dbReference type="PANTHER" id="PTHR47481">
    <property type="match status" value="1"/>
</dbReference>
<dbReference type="Proteomes" id="UP001419268">
    <property type="component" value="Unassembled WGS sequence"/>
</dbReference>
<proteinExistence type="predicted"/>